<evidence type="ECO:0000256" key="1">
    <source>
        <dbReference type="ARBA" id="ARBA00004123"/>
    </source>
</evidence>
<evidence type="ECO:0000313" key="12">
    <source>
        <dbReference type="Proteomes" id="UP001459277"/>
    </source>
</evidence>
<dbReference type="GO" id="GO:0010447">
    <property type="term" value="P:response to acidic pH"/>
    <property type="evidence" value="ECO:0007669"/>
    <property type="project" value="InterPro"/>
</dbReference>
<dbReference type="InterPro" id="IPR013087">
    <property type="entry name" value="Znf_C2H2_type"/>
</dbReference>
<dbReference type="PROSITE" id="PS50157">
    <property type="entry name" value="ZINC_FINGER_C2H2_2"/>
    <property type="match status" value="1"/>
</dbReference>
<evidence type="ECO:0000256" key="3">
    <source>
        <dbReference type="ARBA" id="ARBA00022737"/>
    </source>
</evidence>
<comment type="subcellular location">
    <subcellularLocation>
        <location evidence="1">Nucleus</location>
    </subcellularLocation>
</comment>
<dbReference type="GO" id="GO:0008270">
    <property type="term" value="F:zinc ion binding"/>
    <property type="evidence" value="ECO:0007669"/>
    <property type="project" value="UniProtKB-KW"/>
</dbReference>
<dbReference type="InterPro" id="IPR058196">
    <property type="entry name" value="zf-C2H2_STOP1/2_C"/>
</dbReference>
<dbReference type="Gene3D" id="3.30.160.60">
    <property type="entry name" value="Classic Zinc Finger"/>
    <property type="match status" value="2"/>
</dbReference>
<evidence type="ECO:0000256" key="6">
    <source>
        <dbReference type="ARBA" id="ARBA00023015"/>
    </source>
</evidence>
<evidence type="ECO:0000256" key="7">
    <source>
        <dbReference type="ARBA" id="ARBA00023163"/>
    </source>
</evidence>
<evidence type="ECO:0000313" key="11">
    <source>
        <dbReference type="EMBL" id="KAK9990255.1"/>
    </source>
</evidence>
<evidence type="ECO:0000256" key="8">
    <source>
        <dbReference type="ARBA" id="ARBA00023242"/>
    </source>
</evidence>
<dbReference type="FunFam" id="3.30.160.60:FF:000100">
    <property type="entry name" value="Zinc finger 45-like"/>
    <property type="match status" value="1"/>
</dbReference>
<keyword evidence="12" id="KW-1185">Reference proteome</keyword>
<dbReference type="GO" id="GO:0010044">
    <property type="term" value="P:response to aluminum ion"/>
    <property type="evidence" value="ECO:0007669"/>
    <property type="project" value="InterPro"/>
</dbReference>
<dbReference type="InterPro" id="IPR059161">
    <property type="entry name" value="Znf-C2H2_STOP1/2_3rd"/>
</dbReference>
<evidence type="ECO:0000256" key="5">
    <source>
        <dbReference type="ARBA" id="ARBA00022833"/>
    </source>
</evidence>
<reference evidence="11 12" key="1">
    <citation type="submission" date="2024-01" db="EMBL/GenBank/DDBJ databases">
        <title>A telomere-to-telomere, gap-free genome of sweet tea (Lithocarpus litseifolius).</title>
        <authorList>
            <person name="Zhou J."/>
        </authorList>
    </citation>
    <scope>NUCLEOTIDE SEQUENCE [LARGE SCALE GENOMIC DNA]</scope>
    <source>
        <strain evidence="11">Zhou-2022a</strain>
        <tissue evidence="11">Leaf</tissue>
    </source>
</reference>
<feature type="domain" description="C2H2-type" evidence="10">
    <location>
        <begin position="162"/>
        <end position="189"/>
    </location>
</feature>
<dbReference type="Pfam" id="PF23115">
    <property type="entry name" value="zf-C2H2_STOP2_3rd"/>
    <property type="match status" value="1"/>
</dbReference>
<evidence type="ECO:0000256" key="9">
    <source>
        <dbReference type="PROSITE-ProRule" id="PRU00042"/>
    </source>
</evidence>
<keyword evidence="3" id="KW-0677">Repeat</keyword>
<name>A0AAW2C1P1_9ROSI</name>
<gene>
    <name evidence="11" type="ORF">SO802_025240</name>
</gene>
<keyword evidence="5" id="KW-0862">Zinc</keyword>
<evidence type="ECO:0000256" key="2">
    <source>
        <dbReference type="ARBA" id="ARBA00022723"/>
    </source>
</evidence>
<organism evidence="11 12">
    <name type="scientific">Lithocarpus litseifolius</name>
    <dbReference type="NCBI Taxonomy" id="425828"/>
    <lineage>
        <taxon>Eukaryota</taxon>
        <taxon>Viridiplantae</taxon>
        <taxon>Streptophyta</taxon>
        <taxon>Embryophyta</taxon>
        <taxon>Tracheophyta</taxon>
        <taxon>Spermatophyta</taxon>
        <taxon>Magnoliopsida</taxon>
        <taxon>eudicotyledons</taxon>
        <taxon>Gunneridae</taxon>
        <taxon>Pentapetalae</taxon>
        <taxon>rosids</taxon>
        <taxon>fabids</taxon>
        <taxon>Fagales</taxon>
        <taxon>Fagaceae</taxon>
        <taxon>Lithocarpus</taxon>
    </lineage>
</organism>
<comment type="caution">
    <text evidence="11">The sequence shown here is derived from an EMBL/GenBank/DDBJ whole genome shotgun (WGS) entry which is preliminary data.</text>
</comment>
<protein>
    <recommendedName>
        <fullName evidence="10">C2H2-type domain-containing protein</fullName>
    </recommendedName>
</protein>
<keyword evidence="4 9" id="KW-0863">Zinc-finger</keyword>
<dbReference type="Pfam" id="PF23118">
    <property type="entry name" value="zf-C2H2_STOP2_C"/>
    <property type="match status" value="1"/>
</dbReference>
<keyword evidence="6" id="KW-0805">Transcription regulation</keyword>
<dbReference type="AlphaFoldDB" id="A0AAW2C1P1"/>
<evidence type="ECO:0000259" key="10">
    <source>
        <dbReference type="PROSITE" id="PS50157"/>
    </source>
</evidence>
<keyword evidence="7" id="KW-0804">Transcription</keyword>
<keyword evidence="2" id="KW-0479">Metal-binding</keyword>
<dbReference type="Pfam" id="PF00096">
    <property type="entry name" value="zf-C2H2"/>
    <property type="match status" value="1"/>
</dbReference>
<accession>A0AAW2C1P1</accession>
<proteinExistence type="predicted"/>
<dbReference type="InterPro" id="IPR044300">
    <property type="entry name" value="STOP1/2"/>
</dbReference>
<dbReference type="SUPFAM" id="SSF57667">
    <property type="entry name" value="beta-beta-alpha zinc fingers"/>
    <property type="match status" value="1"/>
</dbReference>
<dbReference type="SMART" id="SM00355">
    <property type="entry name" value="ZnF_C2H2"/>
    <property type="match status" value="4"/>
</dbReference>
<keyword evidence="8" id="KW-0539">Nucleus</keyword>
<evidence type="ECO:0000256" key="4">
    <source>
        <dbReference type="ARBA" id="ARBA00022771"/>
    </source>
</evidence>
<dbReference type="Proteomes" id="UP001459277">
    <property type="component" value="Unassembled WGS sequence"/>
</dbReference>
<dbReference type="PANTHER" id="PTHR46352">
    <property type="entry name" value="PROTEIN SENSITIVE TO PROTON RHIZOTOXICITY 1"/>
    <property type="match status" value="1"/>
</dbReference>
<dbReference type="PROSITE" id="PS00028">
    <property type="entry name" value="ZINC_FINGER_C2H2_1"/>
    <property type="match status" value="1"/>
</dbReference>
<dbReference type="InterPro" id="IPR036236">
    <property type="entry name" value="Znf_C2H2_sf"/>
</dbReference>
<dbReference type="PANTHER" id="PTHR46352:SF14">
    <property type="entry name" value="PROTEIN SENSITIVE TO PROTON RHIZOTOXICITY 2-LIKE"/>
    <property type="match status" value="1"/>
</dbReference>
<dbReference type="EMBL" id="JAZDWU010000009">
    <property type="protein sequence ID" value="KAK9990255.1"/>
    <property type="molecule type" value="Genomic_DNA"/>
</dbReference>
<sequence>MFNTGESFRIPAGYSAGLGHNPGQNRVGSSDSRVPLLNLSTVRTRMDSLQRFLSDSVNRNQLVSQDQMDMVSTEIVSAIHQIIVNGAALLSCSQTSDLTAAAAAEVASPNSTIPPKLAPDTSVPLKVEASDSDDFKVESSFLDSDSEIVELDAVELLAEHIHFCEICGKGFKRDANLRMHMRAHGNQYKTPEALAKPDRLLGGSSAAAESSRHTKFSCPYDGCNRNKSHKKFRPLKSVICVKNHFKRSHCPKMYSCNRCNKKSFSVVADLKNHLKHCGEARWKCTCGTSFSRKDKLFGHMTLFEGHMPAVEVDDEECPKTAPESSAAVTAMEEDDEDVVMGSGSDNGLLFEGLLEDFGGSIDSYYCFQDMLGSPQLNGMESCL</sequence>